<gene>
    <name evidence="1" type="ORF">SDC9_135720</name>
</gene>
<proteinExistence type="predicted"/>
<dbReference type="EMBL" id="VSSQ01036201">
    <property type="protein sequence ID" value="MPM88616.1"/>
    <property type="molecule type" value="Genomic_DNA"/>
</dbReference>
<protein>
    <submittedName>
        <fullName evidence="1">Uncharacterized protein</fullName>
    </submittedName>
</protein>
<name>A0A645DH11_9ZZZZ</name>
<dbReference type="AlphaFoldDB" id="A0A645DH11"/>
<comment type="caution">
    <text evidence="1">The sequence shown here is derived from an EMBL/GenBank/DDBJ whole genome shotgun (WGS) entry which is preliminary data.</text>
</comment>
<sequence length="185" mass="20690">MIHPVIHIEQHHVRFTPSAHLMAFHRQVRVSDTAAQQRHVGNNGLHEAVVGAPQDLSVRRLIHATGWITFCVHQCPAGNAFQQKKRLPQQDGSGDVHQIGSYIGFRKCDKPIREILHLGERSHLLRAQRQPKRPHSLQNGVLTIAVDYPNTGFSTADDKVPRHQIAVAAHAQQRVNVSDIVVVLV</sequence>
<organism evidence="1">
    <name type="scientific">bioreactor metagenome</name>
    <dbReference type="NCBI Taxonomy" id="1076179"/>
    <lineage>
        <taxon>unclassified sequences</taxon>
        <taxon>metagenomes</taxon>
        <taxon>ecological metagenomes</taxon>
    </lineage>
</organism>
<evidence type="ECO:0000313" key="1">
    <source>
        <dbReference type="EMBL" id="MPM88616.1"/>
    </source>
</evidence>
<reference evidence="1" key="1">
    <citation type="submission" date="2019-08" db="EMBL/GenBank/DDBJ databases">
        <authorList>
            <person name="Kucharzyk K."/>
            <person name="Murdoch R.W."/>
            <person name="Higgins S."/>
            <person name="Loffler F."/>
        </authorList>
    </citation>
    <scope>NUCLEOTIDE SEQUENCE</scope>
</reference>
<accession>A0A645DH11</accession>